<dbReference type="PANTHER" id="PTHR43272:SF89">
    <property type="entry name" value="LONG-CHAIN-FATTY-ACID--COA LIGASE"/>
    <property type="match status" value="1"/>
</dbReference>
<dbReference type="AlphaFoldDB" id="A0AAV5UXF4"/>
<keyword evidence="1" id="KW-0436">Ligase</keyword>
<evidence type="ECO:0000256" key="3">
    <source>
        <dbReference type="ARBA" id="ARBA00026121"/>
    </source>
</evidence>
<name>A0AAV5UXF4_9BILA</name>
<evidence type="ECO:0000313" key="5">
    <source>
        <dbReference type="EMBL" id="GMT11962.1"/>
    </source>
</evidence>
<dbReference type="SUPFAM" id="SSF56801">
    <property type="entry name" value="Acetyl-CoA synthetase-like"/>
    <property type="match status" value="1"/>
</dbReference>
<dbReference type="Proteomes" id="UP001432322">
    <property type="component" value="Unassembled WGS sequence"/>
</dbReference>
<keyword evidence="2" id="KW-0443">Lipid metabolism</keyword>
<dbReference type="Gene3D" id="3.40.50.12780">
    <property type="entry name" value="N-terminal domain of ligase-like"/>
    <property type="match status" value="1"/>
</dbReference>
<proteinExistence type="predicted"/>
<evidence type="ECO:0000256" key="1">
    <source>
        <dbReference type="ARBA" id="ARBA00022598"/>
    </source>
</evidence>
<organism evidence="5 6">
    <name type="scientific">Pristionchus fissidentatus</name>
    <dbReference type="NCBI Taxonomy" id="1538716"/>
    <lineage>
        <taxon>Eukaryota</taxon>
        <taxon>Metazoa</taxon>
        <taxon>Ecdysozoa</taxon>
        <taxon>Nematoda</taxon>
        <taxon>Chromadorea</taxon>
        <taxon>Rhabditida</taxon>
        <taxon>Rhabditina</taxon>
        <taxon>Diplogasteromorpha</taxon>
        <taxon>Diplogasteroidea</taxon>
        <taxon>Neodiplogasteridae</taxon>
        <taxon>Pristionchus</taxon>
    </lineage>
</organism>
<dbReference type="Pfam" id="PF00501">
    <property type="entry name" value="AMP-binding"/>
    <property type="match status" value="1"/>
</dbReference>
<dbReference type="EC" id="6.2.1.3" evidence="3"/>
<dbReference type="InterPro" id="IPR042099">
    <property type="entry name" value="ANL_N_sf"/>
</dbReference>
<accession>A0AAV5UXF4</accession>
<comment type="caution">
    <text evidence="5">The sequence shown here is derived from an EMBL/GenBank/DDBJ whole genome shotgun (WGS) entry which is preliminary data.</text>
</comment>
<gene>
    <name evidence="5" type="ORF">PFISCL1PPCAC_3259</name>
</gene>
<dbReference type="PANTHER" id="PTHR43272">
    <property type="entry name" value="LONG-CHAIN-FATTY-ACID--COA LIGASE"/>
    <property type="match status" value="1"/>
</dbReference>
<keyword evidence="2" id="KW-0276">Fatty acid metabolism</keyword>
<protein>
    <recommendedName>
        <fullName evidence="3">long-chain-fatty-acid--CoA ligase</fullName>
        <ecNumber evidence="3">6.2.1.3</ecNumber>
    </recommendedName>
</protein>
<sequence>MARRLISSHDLPKSAVHSVLLPGEERIRGNIFFPEPITGLPCGQVHTVYDVVRRGMEESNDGPFIGEIHNGDFRWTKYSEDIAESNRLGAGLLSLERQTKRVGVAGINSLRYTLALHSLVNFSITSVPLYHNSKMEDLRYIIDSCELEVIYCDTVERAKTFVQQK</sequence>
<feature type="domain" description="AMP-dependent synthetase/ligase" evidence="4">
    <location>
        <begin position="71"/>
        <end position="156"/>
    </location>
</feature>
<reference evidence="5" key="1">
    <citation type="submission" date="2023-10" db="EMBL/GenBank/DDBJ databases">
        <title>Genome assembly of Pristionchus species.</title>
        <authorList>
            <person name="Yoshida K."/>
            <person name="Sommer R.J."/>
        </authorList>
    </citation>
    <scope>NUCLEOTIDE SEQUENCE</scope>
    <source>
        <strain evidence="5">RS5133</strain>
    </source>
</reference>
<feature type="non-terminal residue" evidence="5">
    <location>
        <position position="165"/>
    </location>
</feature>
<keyword evidence="6" id="KW-1185">Reference proteome</keyword>
<dbReference type="GO" id="GO:0016020">
    <property type="term" value="C:membrane"/>
    <property type="evidence" value="ECO:0007669"/>
    <property type="project" value="TreeGrafter"/>
</dbReference>
<dbReference type="InterPro" id="IPR000873">
    <property type="entry name" value="AMP-dep_synth/lig_dom"/>
</dbReference>
<dbReference type="GO" id="GO:0005783">
    <property type="term" value="C:endoplasmic reticulum"/>
    <property type="evidence" value="ECO:0007669"/>
    <property type="project" value="TreeGrafter"/>
</dbReference>
<evidence type="ECO:0000256" key="2">
    <source>
        <dbReference type="ARBA" id="ARBA00022832"/>
    </source>
</evidence>
<evidence type="ECO:0000259" key="4">
    <source>
        <dbReference type="Pfam" id="PF00501"/>
    </source>
</evidence>
<dbReference type="EMBL" id="BTSY01000001">
    <property type="protein sequence ID" value="GMT11962.1"/>
    <property type="molecule type" value="Genomic_DNA"/>
</dbReference>
<dbReference type="GO" id="GO:0004467">
    <property type="term" value="F:long-chain fatty acid-CoA ligase activity"/>
    <property type="evidence" value="ECO:0007669"/>
    <property type="project" value="UniProtKB-EC"/>
</dbReference>
<evidence type="ECO:0000313" key="6">
    <source>
        <dbReference type="Proteomes" id="UP001432322"/>
    </source>
</evidence>